<organism evidence="1 2">
    <name type="scientific">Acinetobacter pecorum</name>
    <dbReference type="NCBI Taxonomy" id="2762215"/>
    <lineage>
        <taxon>Bacteria</taxon>
        <taxon>Pseudomonadati</taxon>
        <taxon>Pseudomonadota</taxon>
        <taxon>Gammaproteobacteria</taxon>
        <taxon>Moraxellales</taxon>
        <taxon>Moraxellaceae</taxon>
        <taxon>Acinetobacter</taxon>
    </lineage>
</organism>
<evidence type="ECO:0000313" key="1">
    <source>
        <dbReference type="EMBL" id="MBD8010601.1"/>
    </source>
</evidence>
<reference evidence="1 2" key="1">
    <citation type="submission" date="2020-08" db="EMBL/GenBank/DDBJ databases">
        <title>A Genomic Blueprint of the Chicken Gut Microbiome.</title>
        <authorList>
            <person name="Gilroy R."/>
            <person name="Ravi A."/>
            <person name="Getino M."/>
            <person name="Pursley I."/>
            <person name="Horton D.L."/>
            <person name="Alikhan N.-F."/>
            <person name="Baker D."/>
            <person name="Gharbi K."/>
            <person name="Hall N."/>
            <person name="Watson M."/>
            <person name="Adriaenssens E.M."/>
            <person name="Foster-Nyarko E."/>
            <person name="Jarju S."/>
            <person name="Secka A."/>
            <person name="Antonio M."/>
            <person name="Oren A."/>
            <person name="Chaudhuri R."/>
            <person name="La Ragione R.M."/>
            <person name="Hildebrand F."/>
            <person name="Pallen M.J."/>
        </authorList>
    </citation>
    <scope>NUCLEOTIDE SEQUENCE [LARGE SCALE GENOMIC DNA]</scope>
    <source>
        <strain evidence="1 2">Sa1BUA6</strain>
    </source>
</reference>
<accession>A0ABR8W1J1</accession>
<dbReference type="Proteomes" id="UP000621930">
    <property type="component" value="Unassembled WGS sequence"/>
</dbReference>
<keyword evidence="2" id="KW-1185">Reference proteome</keyword>
<dbReference type="EMBL" id="JACSPT010000031">
    <property type="protein sequence ID" value="MBD8010601.1"/>
    <property type="molecule type" value="Genomic_DNA"/>
</dbReference>
<evidence type="ECO:0000313" key="2">
    <source>
        <dbReference type="Proteomes" id="UP000621930"/>
    </source>
</evidence>
<comment type="caution">
    <text evidence="1">The sequence shown here is derived from an EMBL/GenBank/DDBJ whole genome shotgun (WGS) entry which is preliminary data.</text>
</comment>
<sequence length="88" mass="10510">MFHTVSLLTIEQIYNFLKESPNFQNSTQFERLKGFFFELHDHKIGEFKAHQPLNFNKSWLVVDAVAAPNFNHKQLFLKWLCIRFNIPV</sequence>
<dbReference type="RefSeq" id="WP_191731409.1">
    <property type="nucleotide sequence ID" value="NZ_JACSPT010000031.1"/>
</dbReference>
<protein>
    <submittedName>
        <fullName evidence="1">Uncharacterized protein</fullName>
    </submittedName>
</protein>
<name>A0ABR8W1J1_9GAMM</name>
<gene>
    <name evidence="1" type="ORF">H9629_14870</name>
</gene>
<proteinExistence type="predicted"/>